<evidence type="ECO:0000256" key="1">
    <source>
        <dbReference type="SAM" id="MobiDB-lite"/>
    </source>
</evidence>
<protein>
    <submittedName>
        <fullName evidence="2">Uu.00g027230.m01.CDS01</fullName>
    </submittedName>
</protein>
<name>A0AAI8V8P8_9PEZI</name>
<evidence type="ECO:0000313" key="2">
    <source>
        <dbReference type="EMBL" id="CAJ2499870.1"/>
    </source>
</evidence>
<organism evidence="2 3">
    <name type="scientific">Anthostomella pinea</name>
    <dbReference type="NCBI Taxonomy" id="933095"/>
    <lineage>
        <taxon>Eukaryota</taxon>
        <taxon>Fungi</taxon>
        <taxon>Dikarya</taxon>
        <taxon>Ascomycota</taxon>
        <taxon>Pezizomycotina</taxon>
        <taxon>Sordariomycetes</taxon>
        <taxon>Xylariomycetidae</taxon>
        <taxon>Xylariales</taxon>
        <taxon>Xylariaceae</taxon>
        <taxon>Anthostomella</taxon>
    </lineage>
</organism>
<dbReference type="PANTHER" id="PTHR33112">
    <property type="entry name" value="DOMAIN PROTEIN, PUTATIVE-RELATED"/>
    <property type="match status" value="1"/>
</dbReference>
<sequence>MWECCGSDKTSFASETFPGGAPFKQGTFNLQRYQISPVHQGFDDYWGPYDLWNYVCRILSGKDISVKSDLPIVLSGLARDFARRLLVDDEYVAGLWKLALPHSLLWHTDYMKMSDRGGDGYADDNEEPYVAPSWSWLSQAGFSIRPRSRQDASRGRKFPTTTVSRITTELRFDDDPYGPVKPGAQMEVEGVLRRIQLTFTQGSATSHIAVLDERDDTDRTQEERTYRDIGPTWEAEVGDHAFLYLDRMPEDTTLYCHCLLVSIQPHASYMGSRPINERTIGCLLLQYLGDQSEKDADGEPLPRNRRIGTLHLKDLYASKMRYTFSEDEDEPSDVTWEDAQHFIYTVQNAVHQKEEREKDERQEKLDGQSKKGEKDVKDTAKTASGTSTSETQKDPPMSTAKTDTNEDREASSPEGSSDTLYLDSLATRYGPPQENLDQIQGVEALYQFDVILGTAPSDFGALEELEAMKLLIV</sequence>
<feature type="region of interest" description="Disordered" evidence="1">
    <location>
        <begin position="349"/>
        <end position="419"/>
    </location>
</feature>
<dbReference type="Proteomes" id="UP001295740">
    <property type="component" value="Unassembled WGS sequence"/>
</dbReference>
<proteinExistence type="predicted"/>
<evidence type="ECO:0000313" key="3">
    <source>
        <dbReference type="Proteomes" id="UP001295740"/>
    </source>
</evidence>
<dbReference type="PANTHER" id="PTHR33112:SF16">
    <property type="entry name" value="HETEROKARYON INCOMPATIBILITY DOMAIN-CONTAINING PROTEIN"/>
    <property type="match status" value="1"/>
</dbReference>
<comment type="caution">
    <text evidence="2">The sequence shown here is derived from an EMBL/GenBank/DDBJ whole genome shotgun (WGS) entry which is preliminary data.</text>
</comment>
<accession>A0AAI8V8P8</accession>
<feature type="compositionally biased region" description="Polar residues" evidence="1">
    <location>
        <begin position="381"/>
        <end position="390"/>
    </location>
</feature>
<keyword evidence="3" id="KW-1185">Reference proteome</keyword>
<dbReference type="EMBL" id="CAUWAG010000003">
    <property type="protein sequence ID" value="CAJ2499870.1"/>
    <property type="molecule type" value="Genomic_DNA"/>
</dbReference>
<feature type="compositionally biased region" description="Basic and acidic residues" evidence="1">
    <location>
        <begin position="351"/>
        <end position="380"/>
    </location>
</feature>
<reference evidence="2" key="1">
    <citation type="submission" date="2023-10" db="EMBL/GenBank/DDBJ databases">
        <authorList>
            <person name="Hackl T."/>
        </authorList>
    </citation>
    <scope>NUCLEOTIDE SEQUENCE</scope>
</reference>
<dbReference type="AlphaFoldDB" id="A0AAI8V8P8"/>
<gene>
    <name evidence="2" type="ORF">KHLLAP_LOCUS338</name>
</gene>